<feature type="transmembrane region" description="Helical" evidence="7">
    <location>
        <begin position="105"/>
        <end position="124"/>
    </location>
</feature>
<keyword evidence="4 7" id="KW-1133">Transmembrane helix</keyword>
<feature type="region of interest" description="Disordered" evidence="6">
    <location>
        <begin position="1"/>
        <end position="24"/>
    </location>
</feature>
<feature type="transmembrane region" description="Helical" evidence="7">
    <location>
        <begin position="515"/>
        <end position="535"/>
    </location>
</feature>
<feature type="transmembrane region" description="Helical" evidence="7">
    <location>
        <begin position="195"/>
        <end position="217"/>
    </location>
</feature>
<comment type="subcellular location">
    <subcellularLocation>
        <location evidence="1">Membrane</location>
        <topology evidence="1">Multi-pass membrane protein</topology>
    </subcellularLocation>
</comment>
<dbReference type="KEGG" id="kro:BVG79_p1000039"/>
<dbReference type="AlphaFoldDB" id="A0A1W6P372"/>
<evidence type="ECO:0000256" key="2">
    <source>
        <dbReference type="ARBA" id="ARBA00022448"/>
    </source>
</evidence>
<dbReference type="Proteomes" id="UP000242447">
    <property type="component" value="Plasmid unnamed1"/>
</dbReference>
<dbReference type="PANTHER" id="PTHR42718">
    <property type="entry name" value="MAJOR FACILITATOR SUPERFAMILY MULTIDRUG TRANSPORTER MFSC"/>
    <property type="match status" value="1"/>
</dbReference>
<feature type="transmembrane region" description="Helical" evidence="7">
    <location>
        <begin position="163"/>
        <end position="183"/>
    </location>
</feature>
<evidence type="ECO:0000256" key="5">
    <source>
        <dbReference type="ARBA" id="ARBA00023136"/>
    </source>
</evidence>
<feature type="transmembrane region" description="Helical" evidence="7">
    <location>
        <begin position="229"/>
        <end position="253"/>
    </location>
</feature>
<evidence type="ECO:0000256" key="3">
    <source>
        <dbReference type="ARBA" id="ARBA00022692"/>
    </source>
</evidence>
<dbReference type="InterPro" id="IPR011701">
    <property type="entry name" value="MFS"/>
</dbReference>
<dbReference type="GO" id="GO:0016020">
    <property type="term" value="C:membrane"/>
    <property type="evidence" value="ECO:0007669"/>
    <property type="project" value="UniProtKB-SubCell"/>
</dbReference>
<sequence>MATVINEGAPPPMPPTPMTPSGRPALLGAGMTPVKALPYFLAALLTGLATGLGQGFVMTNLPQIAGDLGVDTTDASWLLAAYMIPRSVLPLILTKVRSQIGLRRFTEFSIVAFVAVAFASLWITDFRSALIVQFLSGSAAAPLMTLTFLYMLEPLSPPAKIKIGLPVIMTVILIGPSFARVISPSLIGDGGLMGVHTASLGLALLSFAVVWLLPLQAPPPEKVIQAEDFISFALIGFGFSGIVIGAVMGPIYWWTAAGWIGALIAASVGALAAAIIVELRRPTPLIDFRWLATPAMLHLTLTLLLFRLVLSEQSAGAPRMFQVLGVGQGQLVGLFSVICVASIIGGLICVIWIRPTREAAMHAAALVLIALAAYLDSHSTVDTRPHQFLFSQSLIAIASMLFMPPAMMMGMMAALRKGPQYILSFIIVFISTQSLGAVLGSGLFNTFTNHQQVLHLATLTEQLVPSDPLVQASIARQSAALALQNPDMAANRQQSVTQMVTDASQQAWVMAYNDAYKLISLVALVALAALVLHVLRDKLAARLQAVTAPTPTPASAPAPAGAQPVRS</sequence>
<accession>A0A1W6P372</accession>
<name>A0A1W6P372_9RHOB</name>
<dbReference type="SUPFAM" id="SSF103473">
    <property type="entry name" value="MFS general substrate transporter"/>
    <property type="match status" value="2"/>
</dbReference>
<dbReference type="RefSeq" id="WP_085787430.1">
    <property type="nucleotide sequence ID" value="NZ_CP019938.1"/>
</dbReference>
<feature type="transmembrane region" description="Helical" evidence="7">
    <location>
        <begin position="77"/>
        <end position="93"/>
    </location>
</feature>
<feature type="transmembrane region" description="Helical" evidence="7">
    <location>
        <begin position="395"/>
        <end position="415"/>
    </location>
</feature>
<evidence type="ECO:0000313" key="8">
    <source>
        <dbReference type="EMBL" id="ARO15841.1"/>
    </source>
</evidence>
<keyword evidence="5 7" id="KW-0472">Membrane</keyword>
<protein>
    <submittedName>
        <fullName evidence="8">Major facilitator transporter</fullName>
    </submittedName>
</protein>
<geneLocation type="plasmid" evidence="8">
    <name>unnamed1</name>
</geneLocation>
<feature type="transmembrane region" description="Helical" evidence="7">
    <location>
        <begin position="130"/>
        <end position="151"/>
    </location>
</feature>
<feature type="transmembrane region" description="Helical" evidence="7">
    <location>
        <begin position="359"/>
        <end position="375"/>
    </location>
</feature>
<gene>
    <name evidence="8" type="ORF">BVG79_p1000039</name>
</gene>
<feature type="region of interest" description="Disordered" evidence="6">
    <location>
        <begin position="548"/>
        <end position="567"/>
    </location>
</feature>
<dbReference type="Gene3D" id="1.20.1250.20">
    <property type="entry name" value="MFS general substrate transporter like domains"/>
    <property type="match status" value="2"/>
</dbReference>
<feature type="transmembrane region" description="Helical" evidence="7">
    <location>
        <begin position="259"/>
        <end position="279"/>
    </location>
</feature>
<feature type="transmembrane region" description="Helical" evidence="7">
    <location>
        <begin position="291"/>
        <end position="310"/>
    </location>
</feature>
<feature type="transmembrane region" description="Helical" evidence="7">
    <location>
        <begin position="36"/>
        <end position="57"/>
    </location>
</feature>
<evidence type="ECO:0000256" key="7">
    <source>
        <dbReference type="SAM" id="Phobius"/>
    </source>
</evidence>
<keyword evidence="8" id="KW-0614">Plasmid</keyword>
<feature type="transmembrane region" description="Helical" evidence="7">
    <location>
        <begin position="330"/>
        <end position="352"/>
    </location>
</feature>
<evidence type="ECO:0000256" key="6">
    <source>
        <dbReference type="SAM" id="MobiDB-lite"/>
    </source>
</evidence>
<keyword evidence="9" id="KW-1185">Reference proteome</keyword>
<keyword evidence="3 7" id="KW-0812">Transmembrane</keyword>
<evidence type="ECO:0000313" key="9">
    <source>
        <dbReference type="Proteomes" id="UP000242447"/>
    </source>
</evidence>
<organism evidence="8 9">
    <name type="scientific">Ketogulonicigenium robustum</name>
    <dbReference type="NCBI Taxonomy" id="92947"/>
    <lineage>
        <taxon>Bacteria</taxon>
        <taxon>Pseudomonadati</taxon>
        <taxon>Pseudomonadota</taxon>
        <taxon>Alphaproteobacteria</taxon>
        <taxon>Rhodobacterales</taxon>
        <taxon>Roseobacteraceae</taxon>
        <taxon>Ketogulonicigenium</taxon>
    </lineage>
</organism>
<reference evidence="8 9" key="1">
    <citation type="submission" date="2017-02" db="EMBL/GenBank/DDBJ databases">
        <title>Ketogulonicigenium robustum SPU B003 Genome sequencing and assembly.</title>
        <authorList>
            <person name="Li Y."/>
            <person name="Liu L."/>
            <person name="Wang C."/>
            <person name="Zhang M."/>
            <person name="Zhang T."/>
            <person name="Zhang Y."/>
        </authorList>
    </citation>
    <scope>NUCLEOTIDE SEQUENCE [LARGE SCALE GENOMIC DNA]</scope>
    <source>
        <strain evidence="8 9">SPU_B003</strain>
        <plasmid evidence="8 9">unnamed1</plasmid>
    </source>
</reference>
<dbReference type="PANTHER" id="PTHR42718:SF9">
    <property type="entry name" value="MAJOR FACILITATOR SUPERFAMILY MULTIDRUG TRANSPORTER MFSC"/>
    <property type="match status" value="1"/>
</dbReference>
<keyword evidence="2" id="KW-0813">Transport</keyword>
<feature type="compositionally biased region" description="Pro residues" evidence="6">
    <location>
        <begin position="9"/>
        <end position="18"/>
    </location>
</feature>
<dbReference type="InterPro" id="IPR036259">
    <property type="entry name" value="MFS_trans_sf"/>
</dbReference>
<dbReference type="GO" id="GO:0022857">
    <property type="term" value="F:transmembrane transporter activity"/>
    <property type="evidence" value="ECO:0007669"/>
    <property type="project" value="InterPro"/>
</dbReference>
<dbReference type="Pfam" id="PF07690">
    <property type="entry name" value="MFS_1"/>
    <property type="match status" value="1"/>
</dbReference>
<evidence type="ECO:0000256" key="4">
    <source>
        <dbReference type="ARBA" id="ARBA00022989"/>
    </source>
</evidence>
<feature type="compositionally biased region" description="Low complexity" evidence="6">
    <location>
        <begin position="557"/>
        <end position="567"/>
    </location>
</feature>
<evidence type="ECO:0000256" key="1">
    <source>
        <dbReference type="ARBA" id="ARBA00004141"/>
    </source>
</evidence>
<proteinExistence type="predicted"/>
<feature type="transmembrane region" description="Helical" evidence="7">
    <location>
        <begin position="422"/>
        <end position="444"/>
    </location>
</feature>
<dbReference type="EMBL" id="CP019938">
    <property type="protein sequence ID" value="ARO15841.1"/>
    <property type="molecule type" value="Genomic_DNA"/>
</dbReference>